<keyword evidence="3" id="KW-1185">Reference proteome</keyword>
<feature type="region of interest" description="Disordered" evidence="1">
    <location>
        <begin position="113"/>
        <end position="149"/>
    </location>
</feature>
<gene>
    <name evidence="2" type="ORF">HaLaN_15949</name>
</gene>
<proteinExistence type="predicted"/>
<dbReference type="InterPro" id="IPR036770">
    <property type="entry name" value="Ankyrin_rpt-contain_sf"/>
</dbReference>
<sequence>MPLTNTTGRSMWQLYVKALGCLQADSKLGAMVYFLLHQGYGASDFIRLWFRCGGKVNVVCSTPVKGAEVPTTLANYLASQVVLGPNEKAAKVQGETEAVEKVDLLDETEEAVLEFSPEDEEEEDSDHEEEQCRQNKEKRKAEGKPVGEGVEDDYWREDLSLAPQPSQHSFYTRPSRKQVSKWRKQGMGWWDTWLDDVKAQTDAHSCDDMDVALSQLLNPMHEDWVLEARDGPFSPDELLLEAIKQQENGCRAVAEGLMDDMTKQLTNKVTPLSGEEKPKISAAEAIQNCTVAEAIKQASELLKAEYQRHGLDMDDPYFLPDTLYQGQPKFMQIDLSPHSQQDIDNLVAAMHKRMDEYDELREPTLVGMPMRQRNLKWWLRSLCAEEYPMKVGAWRKLAKLTATALRVAAERVPSGVPLPQRKRTVFFGLPELPSRLELEETSALILAVRLGRVDCLQALLDCGDRTLLNKRDLWGHSALDYAYFMFAKDKRNMILQQMVDMLLYARPEVMAKVRQATSISPKLYL</sequence>
<protein>
    <submittedName>
        <fullName evidence="2">Serine/threonine-protein phosphatase 6 regulatory ankyrin repeat subunit C</fullName>
    </submittedName>
</protein>
<comment type="caution">
    <text evidence="2">The sequence shown here is derived from an EMBL/GenBank/DDBJ whole genome shotgun (WGS) entry which is preliminary data.</text>
</comment>
<dbReference type="Gene3D" id="1.25.40.20">
    <property type="entry name" value="Ankyrin repeat-containing domain"/>
    <property type="match status" value="1"/>
</dbReference>
<evidence type="ECO:0000313" key="3">
    <source>
        <dbReference type="Proteomes" id="UP000485058"/>
    </source>
</evidence>
<accession>A0A699ZA78</accession>
<reference evidence="2 3" key="1">
    <citation type="submission" date="2020-02" db="EMBL/GenBank/DDBJ databases">
        <title>Draft genome sequence of Haematococcus lacustris strain NIES-144.</title>
        <authorList>
            <person name="Morimoto D."/>
            <person name="Nakagawa S."/>
            <person name="Yoshida T."/>
            <person name="Sawayama S."/>
        </authorList>
    </citation>
    <scope>NUCLEOTIDE SEQUENCE [LARGE SCALE GENOMIC DNA]</scope>
    <source>
        <strain evidence="2 3">NIES-144</strain>
    </source>
</reference>
<dbReference type="Proteomes" id="UP000485058">
    <property type="component" value="Unassembled WGS sequence"/>
</dbReference>
<dbReference type="SUPFAM" id="SSF48403">
    <property type="entry name" value="Ankyrin repeat"/>
    <property type="match status" value="1"/>
</dbReference>
<dbReference type="AlphaFoldDB" id="A0A699ZA78"/>
<name>A0A699ZA78_HAELA</name>
<evidence type="ECO:0000313" key="2">
    <source>
        <dbReference type="EMBL" id="GFH19061.1"/>
    </source>
</evidence>
<feature type="compositionally biased region" description="Basic and acidic residues" evidence="1">
    <location>
        <begin position="130"/>
        <end position="145"/>
    </location>
</feature>
<feature type="compositionally biased region" description="Acidic residues" evidence="1">
    <location>
        <begin position="113"/>
        <end position="129"/>
    </location>
</feature>
<organism evidence="2 3">
    <name type="scientific">Haematococcus lacustris</name>
    <name type="common">Green alga</name>
    <name type="synonym">Haematococcus pluvialis</name>
    <dbReference type="NCBI Taxonomy" id="44745"/>
    <lineage>
        <taxon>Eukaryota</taxon>
        <taxon>Viridiplantae</taxon>
        <taxon>Chlorophyta</taxon>
        <taxon>core chlorophytes</taxon>
        <taxon>Chlorophyceae</taxon>
        <taxon>CS clade</taxon>
        <taxon>Chlamydomonadales</taxon>
        <taxon>Haematococcaceae</taxon>
        <taxon>Haematococcus</taxon>
    </lineage>
</organism>
<dbReference type="EMBL" id="BLLF01001400">
    <property type="protein sequence ID" value="GFH19061.1"/>
    <property type="molecule type" value="Genomic_DNA"/>
</dbReference>
<evidence type="ECO:0000256" key="1">
    <source>
        <dbReference type="SAM" id="MobiDB-lite"/>
    </source>
</evidence>